<dbReference type="OrthoDB" id="894625at2759"/>
<dbReference type="EMBL" id="AUSU01003883">
    <property type="protein sequence ID" value="EPS66075.1"/>
    <property type="molecule type" value="Genomic_DNA"/>
</dbReference>
<keyword evidence="5" id="KW-1185">Reference proteome</keyword>
<dbReference type="InterPro" id="IPR023213">
    <property type="entry name" value="CAT-like_dom_sf"/>
</dbReference>
<evidence type="ECO:0000313" key="5">
    <source>
        <dbReference type="Proteomes" id="UP000015453"/>
    </source>
</evidence>
<name>S8CGV7_9LAMI</name>
<evidence type="ECO:0000313" key="4">
    <source>
        <dbReference type="EMBL" id="EPS66075.1"/>
    </source>
</evidence>
<accession>S8CGV7</accession>
<gene>
    <name evidence="4" type="ORF">M569_08702</name>
</gene>
<evidence type="ECO:0000256" key="2">
    <source>
        <dbReference type="ARBA" id="ARBA00022679"/>
    </source>
</evidence>
<proteinExistence type="inferred from homology"/>
<comment type="similarity">
    <text evidence="1">Belongs to the plant acyltransferase family.</text>
</comment>
<dbReference type="PANTHER" id="PTHR31623">
    <property type="entry name" value="F21J9.9"/>
    <property type="match status" value="1"/>
</dbReference>
<dbReference type="SUPFAM" id="SSF52777">
    <property type="entry name" value="CoA-dependent acyltransferases"/>
    <property type="match status" value="1"/>
</dbReference>
<dbReference type="Proteomes" id="UP000015453">
    <property type="component" value="Unassembled WGS sequence"/>
</dbReference>
<dbReference type="Pfam" id="PF02458">
    <property type="entry name" value="Transferase"/>
    <property type="match status" value="1"/>
</dbReference>
<dbReference type="PANTHER" id="PTHR31623:SF105">
    <property type="entry name" value="VINORINE SYNTHASE-LIKE"/>
    <property type="match status" value="1"/>
</dbReference>
<dbReference type="Gene3D" id="3.30.559.10">
    <property type="entry name" value="Chloramphenicol acetyltransferase-like domain"/>
    <property type="match status" value="2"/>
</dbReference>
<reference evidence="4 5" key="1">
    <citation type="journal article" date="2013" name="BMC Genomics">
        <title>The miniature genome of a carnivorous plant Genlisea aurea contains a low number of genes and short non-coding sequences.</title>
        <authorList>
            <person name="Leushkin E.V."/>
            <person name="Sutormin R.A."/>
            <person name="Nabieva E.R."/>
            <person name="Penin A.A."/>
            <person name="Kondrashov A.S."/>
            <person name="Logacheva M.D."/>
        </authorList>
    </citation>
    <scope>NUCLEOTIDE SEQUENCE [LARGE SCALE GENOMIC DNA]</scope>
</reference>
<keyword evidence="3" id="KW-0012">Acyltransferase</keyword>
<organism evidence="4 5">
    <name type="scientific">Genlisea aurea</name>
    <dbReference type="NCBI Taxonomy" id="192259"/>
    <lineage>
        <taxon>Eukaryota</taxon>
        <taxon>Viridiplantae</taxon>
        <taxon>Streptophyta</taxon>
        <taxon>Embryophyta</taxon>
        <taxon>Tracheophyta</taxon>
        <taxon>Spermatophyta</taxon>
        <taxon>Magnoliopsida</taxon>
        <taxon>eudicotyledons</taxon>
        <taxon>Gunneridae</taxon>
        <taxon>Pentapetalae</taxon>
        <taxon>asterids</taxon>
        <taxon>lamiids</taxon>
        <taxon>Lamiales</taxon>
        <taxon>Lentibulariaceae</taxon>
        <taxon>Genlisea</taxon>
    </lineage>
</organism>
<evidence type="ECO:0000256" key="3">
    <source>
        <dbReference type="ARBA" id="ARBA00023315"/>
    </source>
</evidence>
<comment type="caution">
    <text evidence="4">The sequence shown here is derived from an EMBL/GenBank/DDBJ whole genome shotgun (WGS) entry which is preliminary data.</text>
</comment>
<keyword evidence="2" id="KW-0808">Transferase</keyword>
<dbReference type="AlphaFoldDB" id="S8CGV7"/>
<evidence type="ECO:0000256" key="1">
    <source>
        <dbReference type="ARBA" id="ARBA00009861"/>
    </source>
</evidence>
<sequence length="446" mass="49522">MSGIIDYEIISSEIIKPSYPTPSHLKVYKLSMFDRLADSWVVPFLLYFPCNSREKFAALSGRLKDSLSVALTRFYPLAGRISEDGGSINCDRDVEGVPFKVFQYRSRTLSDLYQEYGDNLSNRLYTLEEKKGDGDLNTFILRIKLYGFACGRVAISTAFLHKALDGSAMAYFLKSWAHIAGGCNDVVSPNYILSCLFPDDTQEEVTTEMCSLDKMVKYVFDRDAISSLQSKCGERVSRVMAVCAVILKCFMAASPNESMLVSNIVNLRRRAQPPLSEDCFGNLFTSALAHAVKDDGTELGFLAKKLRGSVTGIDGEYVGRMMGENGADGYRRNVKTKEEYIADKGEEMLFFTSWCGFGLYDLDFGFGSLGWFSLARLDFGDDDEMIGGRLCTDGLGPYLNHVWLGDGQCGGVEALVTIGDDHFPAFDGRLKLEAAAVTRNPNPFHY</sequence>
<dbReference type="GO" id="GO:0016746">
    <property type="term" value="F:acyltransferase activity"/>
    <property type="evidence" value="ECO:0007669"/>
    <property type="project" value="UniProtKB-KW"/>
</dbReference>
<protein>
    <submittedName>
        <fullName evidence="4">Uncharacterized protein</fullName>
    </submittedName>
</protein>